<reference evidence="7 8" key="1">
    <citation type="submission" date="2017-08" db="EMBL/GenBank/DDBJ databases">
        <title>Acidophilic green algal genome provides insights into adaptation to an acidic environment.</title>
        <authorList>
            <person name="Hirooka S."/>
            <person name="Hirose Y."/>
            <person name="Kanesaki Y."/>
            <person name="Higuchi S."/>
            <person name="Fujiwara T."/>
            <person name="Onuma R."/>
            <person name="Era A."/>
            <person name="Ohbayashi R."/>
            <person name="Uzuka A."/>
            <person name="Nozaki H."/>
            <person name="Yoshikawa H."/>
            <person name="Miyagishima S.Y."/>
        </authorList>
    </citation>
    <scope>NUCLEOTIDE SEQUENCE [LARGE SCALE GENOMIC DNA]</scope>
    <source>
        <strain evidence="7 8">NIES-2499</strain>
    </source>
</reference>
<evidence type="ECO:0000256" key="1">
    <source>
        <dbReference type="ARBA" id="ARBA00001947"/>
    </source>
</evidence>
<keyword evidence="8" id="KW-1185">Reference proteome</keyword>
<keyword evidence="5" id="KW-0560">Oxidoreductase</keyword>
<keyword evidence="3" id="KW-0479">Metal-binding</keyword>
<name>A0A250XH51_9CHLO</name>
<organism evidence="7 8">
    <name type="scientific">Chlamydomonas eustigma</name>
    <dbReference type="NCBI Taxonomy" id="1157962"/>
    <lineage>
        <taxon>Eukaryota</taxon>
        <taxon>Viridiplantae</taxon>
        <taxon>Chlorophyta</taxon>
        <taxon>core chlorophytes</taxon>
        <taxon>Chlorophyceae</taxon>
        <taxon>CS clade</taxon>
        <taxon>Chlamydomonadales</taxon>
        <taxon>Chlamydomonadaceae</taxon>
        <taxon>Chlamydomonas</taxon>
    </lineage>
</organism>
<gene>
    <name evidence="7" type="ORF">CEUSTIGMA_g9775.t1</name>
</gene>
<evidence type="ECO:0000256" key="2">
    <source>
        <dbReference type="ARBA" id="ARBA00007174"/>
    </source>
</evidence>
<dbReference type="Proteomes" id="UP000232323">
    <property type="component" value="Unassembled WGS sequence"/>
</dbReference>
<dbReference type="GO" id="GO:0033743">
    <property type="term" value="F:peptide-methionine (R)-S-oxide reductase activity"/>
    <property type="evidence" value="ECO:0007669"/>
    <property type="project" value="InterPro"/>
</dbReference>
<evidence type="ECO:0000313" key="7">
    <source>
        <dbReference type="EMBL" id="GAX82346.1"/>
    </source>
</evidence>
<feature type="domain" description="MsrB" evidence="6">
    <location>
        <begin position="40"/>
        <end position="126"/>
    </location>
</feature>
<evidence type="ECO:0000256" key="3">
    <source>
        <dbReference type="ARBA" id="ARBA00022723"/>
    </source>
</evidence>
<accession>A0A250XH51</accession>
<evidence type="ECO:0000256" key="4">
    <source>
        <dbReference type="ARBA" id="ARBA00022833"/>
    </source>
</evidence>
<dbReference type="AlphaFoldDB" id="A0A250XH51"/>
<dbReference type="OrthoDB" id="44061at2759"/>
<dbReference type="PANTHER" id="PTHR46081">
    <property type="entry name" value="PEPTIDE METHIONINE SULFOXIDE REDUCTASE 2"/>
    <property type="match status" value="1"/>
</dbReference>
<keyword evidence="4" id="KW-0862">Zinc</keyword>
<dbReference type="GO" id="GO:0046872">
    <property type="term" value="F:metal ion binding"/>
    <property type="evidence" value="ECO:0007669"/>
    <property type="project" value="UniProtKB-KW"/>
</dbReference>
<dbReference type="PROSITE" id="PS51790">
    <property type="entry name" value="MSRB"/>
    <property type="match status" value="1"/>
</dbReference>
<evidence type="ECO:0000313" key="8">
    <source>
        <dbReference type="Proteomes" id="UP000232323"/>
    </source>
</evidence>
<dbReference type="EMBL" id="BEGY01000079">
    <property type="protein sequence ID" value="GAX82346.1"/>
    <property type="molecule type" value="Genomic_DNA"/>
</dbReference>
<dbReference type="PANTHER" id="PTHR46081:SF8">
    <property type="entry name" value="PEPTIDE METHIONINE SULFOXIDE REDUCTASE 2"/>
    <property type="match status" value="1"/>
</dbReference>
<comment type="cofactor">
    <cofactor evidence="1">
        <name>Zn(2+)</name>
        <dbReference type="ChEBI" id="CHEBI:29105"/>
    </cofactor>
</comment>
<dbReference type="InterPro" id="IPR011057">
    <property type="entry name" value="Mss4-like_sf"/>
</dbReference>
<sequence>MLSSTCKALPRNRSTAFTSKISNSRRVAAMSTKLDRATPNEEWKRVLTPEEFRILRGKGTDPAGSGKYNKFYNEGTYKCAGCGTPLYKSDTKFDSGCGWPAFYDGIPGSVSRHEDVSYGMRRVEIT</sequence>
<dbReference type="Gene3D" id="2.170.150.20">
    <property type="entry name" value="Peptide methionine sulfoxide reductase"/>
    <property type="match status" value="1"/>
</dbReference>
<evidence type="ECO:0000256" key="5">
    <source>
        <dbReference type="ARBA" id="ARBA00023002"/>
    </source>
</evidence>
<comment type="caution">
    <text evidence="7">The sequence shown here is derived from an EMBL/GenBank/DDBJ whole genome shotgun (WGS) entry which is preliminary data.</text>
</comment>
<dbReference type="GO" id="GO:0030091">
    <property type="term" value="P:protein repair"/>
    <property type="evidence" value="ECO:0007669"/>
    <property type="project" value="InterPro"/>
</dbReference>
<dbReference type="InterPro" id="IPR028427">
    <property type="entry name" value="Met_Sox_Rdtase_MsrB"/>
</dbReference>
<dbReference type="InterPro" id="IPR002579">
    <property type="entry name" value="Met_Sox_Rdtase_MsrB_dom"/>
</dbReference>
<proteinExistence type="inferred from homology"/>
<protein>
    <recommendedName>
        <fullName evidence="6">MsrB domain-containing protein</fullName>
    </recommendedName>
</protein>
<dbReference type="STRING" id="1157962.A0A250XH51"/>
<dbReference type="SUPFAM" id="SSF51316">
    <property type="entry name" value="Mss4-like"/>
    <property type="match status" value="1"/>
</dbReference>
<dbReference type="GO" id="GO:0006979">
    <property type="term" value="P:response to oxidative stress"/>
    <property type="evidence" value="ECO:0007669"/>
    <property type="project" value="InterPro"/>
</dbReference>
<comment type="similarity">
    <text evidence="2">Belongs to the MsrB Met sulfoxide reductase family.</text>
</comment>
<evidence type="ECO:0000259" key="6">
    <source>
        <dbReference type="PROSITE" id="PS51790"/>
    </source>
</evidence>
<dbReference type="Pfam" id="PF01641">
    <property type="entry name" value="SelR"/>
    <property type="match status" value="1"/>
</dbReference>